<keyword evidence="13" id="KW-1185">Reference proteome</keyword>
<dbReference type="InterPro" id="IPR036097">
    <property type="entry name" value="HisK_dim/P_sf"/>
</dbReference>
<evidence type="ECO:0000313" key="13">
    <source>
        <dbReference type="Proteomes" id="UP000033423"/>
    </source>
</evidence>
<keyword evidence="8" id="KW-0597">Phosphoprotein</keyword>
<dbReference type="SUPFAM" id="SSF55785">
    <property type="entry name" value="PYP-like sensor domain (PAS domain)"/>
    <property type="match status" value="1"/>
</dbReference>
<dbReference type="SUPFAM" id="SSF47384">
    <property type="entry name" value="Homodimeric domain of signal transducing histidine kinase"/>
    <property type="match status" value="1"/>
</dbReference>
<dbReference type="SUPFAM" id="SSF52172">
    <property type="entry name" value="CheY-like"/>
    <property type="match status" value="1"/>
</dbReference>
<comment type="catalytic activity">
    <reaction evidence="1">
        <text>ATP + protein L-histidine = ADP + protein N-phospho-L-histidine.</text>
        <dbReference type="EC" id="2.7.13.3"/>
    </reaction>
</comment>
<feature type="domain" description="Response regulatory" evidence="11">
    <location>
        <begin position="6"/>
        <end position="121"/>
    </location>
</feature>
<feature type="domain" description="Histidine kinase" evidence="10">
    <location>
        <begin position="302"/>
        <end position="539"/>
    </location>
</feature>
<dbReference type="Pfam" id="PF13426">
    <property type="entry name" value="PAS_9"/>
    <property type="match status" value="1"/>
</dbReference>
<dbReference type="NCBIfam" id="TIGR00229">
    <property type="entry name" value="sensory_box"/>
    <property type="match status" value="1"/>
</dbReference>
<organism evidence="12 13">
    <name type="scientific">Candidatus Magnetobacterium bavaricum</name>
    <dbReference type="NCBI Taxonomy" id="29290"/>
    <lineage>
        <taxon>Bacteria</taxon>
        <taxon>Pseudomonadati</taxon>
        <taxon>Nitrospirota</taxon>
        <taxon>Thermodesulfovibrionia</taxon>
        <taxon>Thermodesulfovibrionales</taxon>
        <taxon>Candidatus Magnetobacteriaceae</taxon>
        <taxon>Candidatus Magnetobacterium</taxon>
    </lineage>
</organism>
<dbReference type="SMART" id="SM00448">
    <property type="entry name" value="REC"/>
    <property type="match status" value="1"/>
</dbReference>
<dbReference type="CDD" id="cd00130">
    <property type="entry name" value="PAS"/>
    <property type="match status" value="1"/>
</dbReference>
<evidence type="ECO:0000256" key="1">
    <source>
        <dbReference type="ARBA" id="ARBA00000085"/>
    </source>
</evidence>
<dbReference type="PROSITE" id="PS50110">
    <property type="entry name" value="RESPONSE_REGULATORY"/>
    <property type="match status" value="1"/>
</dbReference>
<dbReference type="Gene3D" id="3.40.50.2300">
    <property type="match status" value="1"/>
</dbReference>
<evidence type="ECO:0000256" key="6">
    <source>
        <dbReference type="ARBA" id="ARBA00022840"/>
    </source>
</evidence>
<comment type="caution">
    <text evidence="12">The sequence shown here is derived from an EMBL/GenBank/DDBJ whole genome shotgun (WGS) entry which is preliminary data.</text>
</comment>
<evidence type="ECO:0000259" key="11">
    <source>
        <dbReference type="PROSITE" id="PS50110"/>
    </source>
</evidence>
<keyword evidence="4" id="KW-0547">Nucleotide-binding</keyword>
<dbReference type="Pfam" id="PF02518">
    <property type="entry name" value="HATPase_c"/>
    <property type="match status" value="1"/>
</dbReference>
<evidence type="ECO:0000256" key="8">
    <source>
        <dbReference type="PROSITE-ProRule" id="PRU00169"/>
    </source>
</evidence>
<accession>A0A0F3GRB1</accession>
<dbReference type="EMBL" id="LACI01001422">
    <property type="protein sequence ID" value="KJU84500.1"/>
    <property type="molecule type" value="Genomic_DNA"/>
</dbReference>
<gene>
    <name evidence="12" type="ORF">MBAV_003307</name>
</gene>
<dbReference type="SMART" id="SM00387">
    <property type="entry name" value="HATPase_c"/>
    <property type="match status" value="1"/>
</dbReference>
<feature type="modified residue" description="4-aspartylphosphate" evidence="8">
    <location>
        <position position="56"/>
    </location>
</feature>
<dbReference type="EC" id="2.7.13.3" evidence="2"/>
<keyword evidence="5 12" id="KW-0418">Kinase</keyword>
<dbReference type="Gene3D" id="1.10.287.130">
    <property type="match status" value="1"/>
</dbReference>
<keyword evidence="3" id="KW-0808">Transferase</keyword>
<dbReference type="InterPro" id="IPR005467">
    <property type="entry name" value="His_kinase_dom"/>
</dbReference>
<dbReference type="InterPro" id="IPR004358">
    <property type="entry name" value="Sig_transdc_His_kin-like_C"/>
</dbReference>
<dbReference type="InterPro" id="IPR035965">
    <property type="entry name" value="PAS-like_dom_sf"/>
</dbReference>
<evidence type="ECO:0000256" key="5">
    <source>
        <dbReference type="ARBA" id="ARBA00022777"/>
    </source>
</evidence>
<keyword evidence="6" id="KW-0067">ATP-binding</keyword>
<dbReference type="GO" id="GO:0000155">
    <property type="term" value="F:phosphorelay sensor kinase activity"/>
    <property type="evidence" value="ECO:0007669"/>
    <property type="project" value="InterPro"/>
</dbReference>
<proteinExistence type="predicted"/>
<evidence type="ECO:0000256" key="4">
    <source>
        <dbReference type="ARBA" id="ARBA00022741"/>
    </source>
</evidence>
<dbReference type="Pfam" id="PF00072">
    <property type="entry name" value="Response_reg"/>
    <property type="match status" value="1"/>
</dbReference>
<evidence type="ECO:0000313" key="12">
    <source>
        <dbReference type="EMBL" id="KJU84500.1"/>
    </source>
</evidence>
<dbReference type="SUPFAM" id="SSF55874">
    <property type="entry name" value="ATPase domain of HSP90 chaperone/DNA topoisomerase II/histidine kinase"/>
    <property type="match status" value="1"/>
</dbReference>
<evidence type="ECO:0000256" key="9">
    <source>
        <dbReference type="SAM" id="Coils"/>
    </source>
</evidence>
<keyword evidence="9" id="KW-0175">Coiled coil</keyword>
<dbReference type="GO" id="GO:0005524">
    <property type="term" value="F:ATP binding"/>
    <property type="evidence" value="ECO:0007669"/>
    <property type="project" value="UniProtKB-KW"/>
</dbReference>
<keyword evidence="7" id="KW-0902">Two-component regulatory system</keyword>
<dbReference type="InterPro" id="IPR011006">
    <property type="entry name" value="CheY-like_superfamily"/>
</dbReference>
<dbReference type="Gene3D" id="3.30.450.20">
    <property type="entry name" value="PAS domain"/>
    <property type="match status" value="1"/>
</dbReference>
<dbReference type="InterPro" id="IPR001789">
    <property type="entry name" value="Sig_transdc_resp-reg_receiver"/>
</dbReference>
<dbReference type="PANTHER" id="PTHR43065:SF46">
    <property type="entry name" value="C4-DICARBOXYLATE TRANSPORT SENSOR PROTEIN DCTB"/>
    <property type="match status" value="1"/>
</dbReference>
<dbReference type="InterPro" id="IPR003594">
    <property type="entry name" value="HATPase_dom"/>
</dbReference>
<evidence type="ECO:0000256" key="3">
    <source>
        <dbReference type="ARBA" id="ARBA00022679"/>
    </source>
</evidence>
<protein>
    <recommendedName>
        <fullName evidence="2">histidine kinase</fullName>
        <ecNumber evidence="2">2.7.13.3</ecNumber>
    </recommendedName>
</protein>
<dbReference type="InterPro" id="IPR036890">
    <property type="entry name" value="HATPase_C_sf"/>
</dbReference>
<name>A0A0F3GRB1_9BACT</name>
<dbReference type="Proteomes" id="UP000033423">
    <property type="component" value="Unassembled WGS sequence"/>
</dbReference>
<dbReference type="PATRIC" id="fig|29290.4.peg.4383"/>
<dbReference type="PRINTS" id="PR00344">
    <property type="entry name" value="BCTRLSENSOR"/>
</dbReference>
<reference evidence="12 13" key="1">
    <citation type="submission" date="2015-02" db="EMBL/GenBank/DDBJ databases">
        <title>Single-cell genomics of uncultivated deep-branching MTB reveals a conserved set of magnetosome genes.</title>
        <authorList>
            <person name="Kolinko S."/>
            <person name="Richter M."/>
            <person name="Glockner F.O."/>
            <person name="Brachmann A."/>
            <person name="Schuler D."/>
        </authorList>
    </citation>
    <scope>NUCLEOTIDE SEQUENCE [LARGE SCALE GENOMIC DNA]</scope>
    <source>
        <strain evidence="12">TM-1</strain>
    </source>
</reference>
<evidence type="ECO:0000256" key="7">
    <source>
        <dbReference type="ARBA" id="ARBA00023012"/>
    </source>
</evidence>
<dbReference type="Gene3D" id="3.30.565.10">
    <property type="entry name" value="Histidine kinase-like ATPase, C-terminal domain"/>
    <property type="match status" value="1"/>
</dbReference>
<dbReference type="InterPro" id="IPR000014">
    <property type="entry name" value="PAS"/>
</dbReference>
<dbReference type="CDD" id="cd17534">
    <property type="entry name" value="REC_DC-like"/>
    <property type="match status" value="1"/>
</dbReference>
<evidence type="ECO:0000256" key="2">
    <source>
        <dbReference type="ARBA" id="ARBA00012438"/>
    </source>
</evidence>
<sequence>MEKNKKILIVEDEAVLSMQIKYEVLQMGYSVTGISDTGEKALASIGKEMPDIVLMDITLKGKLDGIETADLIHKQYNIPIIYMTAHSEKGTIERAKLTNPYGYLLKPVNIKELQIALDVTLYKSMIDEEKAELTERLLSMTRQQHIILDNASIGISLVKERKFIWVNSKLAKIFGFTREDMEGQDTRIIYPSQEACEQFGKEAYCEIAGGEVYSTEIELVRKDGSNKAVDTSDLSAGSIWIIEDITYRKRIEDELKMKNEQLEQINKELKEAALKEYRHRLEKEDMLVQQSKMAAMGEMIRAIAHQWKQPLNILGLIVQDIQNSYEYGELDKTQIDSTVYEAFRQINFMSNTIEDFQNFMKPDKEKRFFSVQKAIGETFSLLSAQMKIYNISYSFTCHVHNKTFHNSTETEECDECKINSYKNEFKQVMLNLFTNSKDAILDGREKGLIREIDVGSIIIDLYIKGEKIIIEQTDNGGGIPQGHIARVFDTYFTTKVAGKGSGIGLYMSKVIIEQHMGGSIRVSNGEKGAMFTIELPYVADCSYLLKKA</sequence>
<dbReference type="PANTHER" id="PTHR43065">
    <property type="entry name" value="SENSOR HISTIDINE KINASE"/>
    <property type="match status" value="1"/>
</dbReference>
<dbReference type="PROSITE" id="PS50109">
    <property type="entry name" value="HIS_KIN"/>
    <property type="match status" value="1"/>
</dbReference>
<evidence type="ECO:0000259" key="10">
    <source>
        <dbReference type="PROSITE" id="PS50109"/>
    </source>
</evidence>
<dbReference type="AlphaFoldDB" id="A0A0F3GRB1"/>
<feature type="coiled-coil region" evidence="9">
    <location>
        <begin position="248"/>
        <end position="275"/>
    </location>
</feature>